<dbReference type="EMBL" id="KV878583">
    <property type="protein sequence ID" value="OJJ61842.1"/>
    <property type="molecule type" value="Genomic_DNA"/>
</dbReference>
<evidence type="ECO:0000313" key="2">
    <source>
        <dbReference type="EMBL" id="OJJ61842.1"/>
    </source>
</evidence>
<dbReference type="STRING" id="1036612.A0A1L9TQZ1"/>
<dbReference type="PANTHER" id="PTHR32487">
    <property type="entry name" value="3-OXO-DELTA(4,5)-STEROID 5-BETA-REDUCTASE"/>
    <property type="match status" value="1"/>
</dbReference>
<name>A0A1L9TQZ1_9EURO</name>
<organism evidence="2 3">
    <name type="scientific">Aspergillus sydowii CBS 593.65</name>
    <dbReference type="NCBI Taxonomy" id="1036612"/>
    <lineage>
        <taxon>Eukaryota</taxon>
        <taxon>Fungi</taxon>
        <taxon>Dikarya</taxon>
        <taxon>Ascomycota</taxon>
        <taxon>Pezizomycotina</taxon>
        <taxon>Eurotiomycetes</taxon>
        <taxon>Eurotiomycetidae</taxon>
        <taxon>Eurotiales</taxon>
        <taxon>Aspergillaceae</taxon>
        <taxon>Aspergillus</taxon>
        <taxon>Aspergillus subgen. Nidulantes</taxon>
    </lineage>
</organism>
<dbReference type="PANTHER" id="PTHR32487:SF0">
    <property type="entry name" value="3-OXO-DELTA(4,5)-STEROID 5-BETA-REDUCTASE"/>
    <property type="match status" value="1"/>
</dbReference>
<dbReference type="Pfam" id="PF22917">
    <property type="entry name" value="PRISE"/>
    <property type="match status" value="1"/>
</dbReference>
<dbReference type="OrthoDB" id="1731983at2759"/>
<dbReference type="RefSeq" id="XP_040705648.1">
    <property type="nucleotide sequence ID" value="XM_040846077.1"/>
</dbReference>
<dbReference type="CDD" id="cd08948">
    <property type="entry name" value="5beta-POR_like_SDR_a"/>
    <property type="match status" value="1"/>
</dbReference>
<dbReference type="VEuPathDB" id="FungiDB:ASPSYDRAFT_40394"/>
<evidence type="ECO:0000259" key="1">
    <source>
        <dbReference type="Pfam" id="PF22917"/>
    </source>
</evidence>
<gene>
    <name evidence="2" type="ORF">ASPSYDRAFT_40394</name>
</gene>
<accession>A0A1L9TQZ1</accession>
<dbReference type="GeneID" id="63762150"/>
<sequence>MSTTKPKVAFVTGANGISGNAIVEHLIRTPKTEWSKIIITSRSPLKGYWQDPRVEFIALDFLEPVETIVSKMAPYCHDVTHAYYASYVHTDDFARLKVLNVPLFENFLTAIDQVARNTLQRVCLQTGGKHYGAHLGPVKQPCSEEHPRYDDNGDNFYYPQEDFMFAMQKDRNWTYNIIRPNAIIGFTPGGNGMSEALTLALYFLICRETGEFPRFPGNQFFYTCPDDNSYAPSLADLSVWATTTSAAANEAFNHVNGDTFVWRYFFPRIGNYFGLEVPETTKFGATGEAGVKTENEFKMGEWAADKKPVWEEICRKHGGNPEAFNWGTWGFFDWAIGKAWPTVSSVTKARKFGWNRYDDTYESWIETFRSFENAGILPRNGGKTVPLNI</sequence>
<evidence type="ECO:0000313" key="3">
    <source>
        <dbReference type="Proteomes" id="UP000184356"/>
    </source>
</evidence>
<dbReference type="SUPFAM" id="SSF51735">
    <property type="entry name" value="NAD(P)-binding Rossmann-fold domains"/>
    <property type="match status" value="1"/>
</dbReference>
<dbReference type="InterPro" id="IPR055222">
    <property type="entry name" value="PRISE-like_Rossmann-fold"/>
</dbReference>
<dbReference type="InterPro" id="IPR036291">
    <property type="entry name" value="NAD(P)-bd_dom_sf"/>
</dbReference>
<reference evidence="3" key="1">
    <citation type="journal article" date="2017" name="Genome Biol.">
        <title>Comparative genomics reveals high biological diversity and specific adaptations in the industrially and medically important fungal genus Aspergillus.</title>
        <authorList>
            <person name="de Vries R.P."/>
            <person name="Riley R."/>
            <person name="Wiebenga A."/>
            <person name="Aguilar-Osorio G."/>
            <person name="Amillis S."/>
            <person name="Uchima C.A."/>
            <person name="Anderluh G."/>
            <person name="Asadollahi M."/>
            <person name="Askin M."/>
            <person name="Barry K."/>
            <person name="Battaglia E."/>
            <person name="Bayram O."/>
            <person name="Benocci T."/>
            <person name="Braus-Stromeyer S.A."/>
            <person name="Caldana C."/>
            <person name="Canovas D."/>
            <person name="Cerqueira G.C."/>
            <person name="Chen F."/>
            <person name="Chen W."/>
            <person name="Choi C."/>
            <person name="Clum A."/>
            <person name="Dos Santos R.A."/>
            <person name="Damasio A.R."/>
            <person name="Diallinas G."/>
            <person name="Emri T."/>
            <person name="Fekete E."/>
            <person name="Flipphi M."/>
            <person name="Freyberg S."/>
            <person name="Gallo A."/>
            <person name="Gournas C."/>
            <person name="Habgood R."/>
            <person name="Hainaut M."/>
            <person name="Harispe M.L."/>
            <person name="Henrissat B."/>
            <person name="Hilden K.S."/>
            <person name="Hope R."/>
            <person name="Hossain A."/>
            <person name="Karabika E."/>
            <person name="Karaffa L."/>
            <person name="Karanyi Z."/>
            <person name="Krasevec N."/>
            <person name="Kuo A."/>
            <person name="Kusch H."/>
            <person name="LaButti K."/>
            <person name="Lagendijk E.L."/>
            <person name="Lapidus A."/>
            <person name="Levasseur A."/>
            <person name="Lindquist E."/>
            <person name="Lipzen A."/>
            <person name="Logrieco A.F."/>
            <person name="MacCabe A."/>
            <person name="Maekelae M.R."/>
            <person name="Malavazi I."/>
            <person name="Melin P."/>
            <person name="Meyer V."/>
            <person name="Mielnichuk N."/>
            <person name="Miskei M."/>
            <person name="Molnar A.P."/>
            <person name="Mule G."/>
            <person name="Ngan C.Y."/>
            <person name="Orejas M."/>
            <person name="Orosz E."/>
            <person name="Ouedraogo J.P."/>
            <person name="Overkamp K.M."/>
            <person name="Park H.-S."/>
            <person name="Perrone G."/>
            <person name="Piumi F."/>
            <person name="Punt P.J."/>
            <person name="Ram A.F."/>
            <person name="Ramon A."/>
            <person name="Rauscher S."/>
            <person name="Record E."/>
            <person name="Riano-Pachon D.M."/>
            <person name="Robert V."/>
            <person name="Roehrig J."/>
            <person name="Ruller R."/>
            <person name="Salamov A."/>
            <person name="Salih N.S."/>
            <person name="Samson R.A."/>
            <person name="Sandor E."/>
            <person name="Sanguinetti M."/>
            <person name="Schuetze T."/>
            <person name="Sepcic K."/>
            <person name="Shelest E."/>
            <person name="Sherlock G."/>
            <person name="Sophianopoulou V."/>
            <person name="Squina F.M."/>
            <person name="Sun H."/>
            <person name="Susca A."/>
            <person name="Todd R.B."/>
            <person name="Tsang A."/>
            <person name="Unkles S.E."/>
            <person name="van de Wiele N."/>
            <person name="van Rossen-Uffink D."/>
            <person name="Oliveira J.V."/>
            <person name="Vesth T.C."/>
            <person name="Visser J."/>
            <person name="Yu J.-H."/>
            <person name="Zhou M."/>
            <person name="Andersen M.R."/>
            <person name="Archer D.B."/>
            <person name="Baker S.E."/>
            <person name="Benoit I."/>
            <person name="Brakhage A.A."/>
            <person name="Braus G.H."/>
            <person name="Fischer R."/>
            <person name="Frisvad J.C."/>
            <person name="Goldman G.H."/>
            <person name="Houbraken J."/>
            <person name="Oakley B."/>
            <person name="Pocsi I."/>
            <person name="Scazzocchio C."/>
            <person name="Seiboth B."/>
            <person name="vanKuyk P.A."/>
            <person name="Wortman J."/>
            <person name="Dyer P.S."/>
            <person name="Grigoriev I.V."/>
        </authorList>
    </citation>
    <scope>NUCLEOTIDE SEQUENCE [LARGE SCALE GENOMIC DNA]</scope>
    <source>
        <strain evidence="3">CBS 593.65</strain>
    </source>
</reference>
<proteinExistence type="predicted"/>
<feature type="domain" description="PRISE-like Rossmann-fold" evidence="1">
    <location>
        <begin position="9"/>
        <end position="319"/>
    </location>
</feature>
<dbReference type="Proteomes" id="UP000184356">
    <property type="component" value="Unassembled WGS sequence"/>
</dbReference>
<keyword evidence="3" id="KW-1185">Reference proteome</keyword>
<dbReference type="Gene3D" id="3.40.50.720">
    <property type="entry name" value="NAD(P)-binding Rossmann-like Domain"/>
    <property type="match status" value="1"/>
</dbReference>
<dbReference type="AlphaFoldDB" id="A0A1L9TQZ1"/>
<protein>
    <recommendedName>
        <fullName evidence="1">PRISE-like Rossmann-fold domain-containing protein</fullName>
    </recommendedName>
</protein>